<sequence>MGSSQVVYSIILNHKKKKRVIDQVLYVLELIIDLSQLNYKISGTLKGKYITGKSIKNSLHRQILLFAKTYGSLNTATLCQIQKKKDISPDTIPLEQQKHRILKECKHVTLKLQLNQTYKCCLINIMVNLNKVEAIALGEHGRQQQSDYRRPNDVFESQFKTQKIQEGPMLDNYCNPLNKQQGLRKQGAVNQSNMKFVEYKFLNFQTLMQILVQNNSCQYLNKNSIETSLHTEKEKFRSKYMFQRLYQSQFQFFKENLDNYEQIFFWNKRVWGGQCVLVDNLQQKMVSHIRFIKQIRQDLCFRDIKFSLISLSRMEVLFRS</sequence>
<dbReference type="EMBL" id="CAJJDP010000206">
    <property type="protein sequence ID" value="CAD8215081.1"/>
    <property type="molecule type" value="Genomic_DNA"/>
</dbReference>
<dbReference type="Proteomes" id="UP000683925">
    <property type="component" value="Unassembled WGS sequence"/>
</dbReference>
<organism evidence="1 2">
    <name type="scientific">Paramecium octaurelia</name>
    <dbReference type="NCBI Taxonomy" id="43137"/>
    <lineage>
        <taxon>Eukaryota</taxon>
        <taxon>Sar</taxon>
        <taxon>Alveolata</taxon>
        <taxon>Ciliophora</taxon>
        <taxon>Intramacronucleata</taxon>
        <taxon>Oligohymenophorea</taxon>
        <taxon>Peniculida</taxon>
        <taxon>Parameciidae</taxon>
        <taxon>Paramecium</taxon>
    </lineage>
</organism>
<accession>A0A8S1YNJ6</accession>
<name>A0A8S1YNJ6_PAROT</name>
<protein>
    <submittedName>
        <fullName evidence="1">Uncharacterized protein</fullName>
    </submittedName>
</protein>
<gene>
    <name evidence="1" type="ORF">POCTA_138.1.T2020012</name>
</gene>
<comment type="caution">
    <text evidence="1">The sequence shown here is derived from an EMBL/GenBank/DDBJ whole genome shotgun (WGS) entry which is preliminary data.</text>
</comment>
<evidence type="ECO:0000313" key="1">
    <source>
        <dbReference type="EMBL" id="CAD8215081.1"/>
    </source>
</evidence>
<dbReference type="AlphaFoldDB" id="A0A8S1YNJ6"/>
<reference evidence="1" key="1">
    <citation type="submission" date="2021-01" db="EMBL/GenBank/DDBJ databases">
        <authorList>
            <consortium name="Genoscope - CEA"/>
            <person name="William W."/>
        </authorList>
    </citation>
    <scope>NUCLEOTIDE SEQUENCE</scope>
</reference>
<evidence type="ECO:0000313" key="2">
    <source>
        <dbReference type="Proteomes" id="UP000683925"/>
    </source>
</evidence>
<proteinExistence type="predicted"/>
<keyword evidence="2" id="KW-1185">Reference proteome</keyword>